<reference evidence="2" key="1">
    <citation type="journal article" date="2014" name="Front. Microbiol.">
        <title>High frequency of phylogenetically diverse reductive dehalogenase-homologous genes in deep subseafloor sedimentary metagenomes.</title>
        <authorList>
            <person name="Kawai M."/>
            <person name="Futagami T."/>
            <person name="Toyoda A."/>
            <person name="Takaki Y."/>
            <person name="Nishi S."/>
            <person name="Hori S."/>
            <person name="Arai W."/>
            <person name="Tsubouchi T."/>
            <person name="Morono Y."/>
            <person name="Uchiyama I."/>
            <person name="Ito T."/>
            <person name="Fujiyama A."/>
            <person name="Inagaki F."/>
            <person name="Takami H."/>
        </authorList>
    </citation>
    <scope>NUCLEOTIDE SEQUENCE</scope>
    <source>
        <strain evidence="2">Expedition CK06-06</strain>
    </source>
</reference>
<protein>
    <submittedName>
        <fullName evidence="2">Uncharacterized protein</fullName>
    </submittedName>
</protein>
<feature type="compositionally biased region" description="Basic and acidic residues" evidence="1">
    <location>
        <begin position="46"/>
        <end position="71"/>
    </location>
</feature>
<evidence type="ECO:0000313" key="2">
    <source>
        <dbReference type="EMBL" id="GAI90628.1"/>
    </source>
</evidence>
<organism evidence="2">
    <name type="scientific">marine sediment metagenome</name>
    <dbReference type="NCBI Taxonomy" id="412755"/>
    <lineage>
        <taxon>unclassified sequences</taxon>
        <taxon>metagenomes</taxon>
        <taxon>ecological metagenomes</taxon>
    </lineage>
</organism>
<name>X1SCD0_9ZZZZ</name>
<accession>X1SCD0</accession>
<gene>
    <name evidence="2" type="ORF">S12H4_32456</name>
</gene>
<dbReference type="AlphaFoldDB" id="X1SCD0"/>
<dbReference type="EMBL" id="BARW01019038">
    <property type="protein sequence ID" value="GAI90628.1"/>
    <property type="molecule type" value="Genomic_DNA"/>
</dbReference>
<proteinExistence type="predicted"/>
<comment type="caution">
    <text evidence="2">The sequence shown here is derived from an EMBL/GenBank/DDBJ whole genome shotgun (WGS) entry which is preliminary data.</text>
</comment>
<feature type="region of interest" description="Disordered" evidence="1">
    <location>
        <begin position="39"/>
        <end position="71"/>
    </location>
</feature>
<sequence>MANKCVHHWLIDSQGIGRCRKCPAVRDFSRLLRAHGRGPVSLAKTEAAKKRWQDEEYREKQSAARRTPEPS</sequence>
<evidence type="ECO:0000256" key="1">
    <source>
        <dbReference type="SAM" id="MobiDB-lite"/>
    </source>
</evidence>